<dbReference type="AlphaFoldDB" id="A0A8S0P925"/>
<dbReference type="GO" id="GO:0005524">
    <property type="term" value="F:ATP binding"/>
    <property type="evidence" value="ECO:0007669"/>
    <property type="project" value="UniProtKB-KW"/>
</dbReference>
<comment type="similarity">
    <text evidence="2">Belongs to the DEAD box helicase family. DDX21/DDX50 subfamily.</text>
</comment>
<evidence type="ECO:0000256" key="4">
    <source>
        <dbReference type="ARBA" id="ARBA00022801"/>
    </source>
</evidence>
<keyword evidence="11" id="KW-1185">Reference proteome</keyword>
<dbReference type="InterPro" id="IPR044742">
    <property type="entry name" value="DEAD/DEAH_RhlB"/>
</dbReference>
<name>A0A8S0P925_OLEEU</name>
<dbReference type="EMBL" id="CACTIH010000011">
    <property type="protein sequence ID" value="CAA2934175.1"/>
    <property type="molecule type" value="Genomic_DNA"/>
</dbReference>
<feature type="region of interest" description="Disordered" evidence="7">
    <location>
        <begin position="502"/>
        <end position="534"/>
    </location>
</feature>
<dbReference type="GO" id="GO:0015979">
    <property type="term" value="P:photosynthesis"/>
    <property type="evidence" value="ECO:0007669"/>
    <property type="project" value="InterPro"/>
</dbReference>
<evidence type="ECO:0000259" key="9">
    <source>
        <dbReference type="PROSITE" id="PS51194"/>
    </source>
</evidence>
<dbReference type="GO" id="GO:0003724">
    <property type="term" value="F:RNA helicase activity"/>
    <property type="evidence" value="ECO:0007669"/>
    <property type="project" value="TreeGrafter"/>
</dbReference>
<dbReference type="CDD" id="cd00268">
    <property type="entry name" value="DEADc"/>
    <property type="match status" value="1"/>
</dbReference>
<dbReference type="InterPro" id="IPR016123">
    <property type="entry name" value="Mog1/PsbP_a/b/a-sand"/>
</dbReference>
<dbReference type="InterPro" id="IPR002683">
    <property type="entry name" value="PsbP_C"/>
</dbReference>
<dbReference type="Pfam" id="PF01789">
    <property type="entry name" value="PsbP"/>
    <property type="match status" value="1"/>
</dbReference>
<evidence type="ECO:0000256" key="2">
    <source>
        <dbReference type="ARBA" id="ARBA00006517"/>
    </source>
</evidence>
<dbReference type="Pfam" id="PF00270">
    <property type="entry name" value="DEAD"/>
    <property type="match status" value="1"/>
</dbReference>
<sequence length="965" mass="105200">MSGLFLLRKSSVSKRLALTVINNLLSEKSITRNSVVSPKFHNYVATSREKSPVPSFAPFYSATRCFHAGRTLRAEYAVADLSDADDRRASNGVADDRLEIAKLGISQEIVATLARKGITKLFPIQRAVLEPAMQGRDMIGRARTGTGKTLAFGIPIMDKIIQYNEKHGRGRNPLALILAPTRELARQVDKEFYESAPGLDTLCVYGGVPITRQMSSLDRGVDIIVGTPGRVIDLIKRGSLNLSEVNFSVLDEADQMLNVGFADDVETILGYMTQKHQTMMFSATMPKWILKLTQKFLKNPVTVDLVGDSNQKLPEGISLYAIAADMREKPAMIGSLITEHGKGGKCIVFTQTKRDADLLAYAMQRNFSCEALHGDISQNQRERTLSGFRDGRFNILVATDVAARGLDVPNVDLVVHYELPNSSEIFVHRSGRTGRAGKKGSAILIYSSHQYRDVKAIEREVGCRFVELPRIAVEEGAMDMYRDIDRGSSGFGFNRNTGGGRFGDSGFGRSGGSGNFRGGRFGGPSSGRSGGGFGGGRSGNFGGYGSGRSGGFGDLGGSDRNSGFGNLGGPSRSSGFGDFGSGRSSGFGDSNSRQNTREEIFLKLFEHNLNYRSRCEDYVAIIRVNICVSTASGYDSKKDDIIINIFFGTNENLINLILHRQSNLPNIHFVHPKPSIFPPQKDTSARPLSISNIHKPQEERRAEKTVMASTACFLNPNVLSTSTRSSSQRYAPSFKPSHLVCRAHKQDDDNNSFPISRRLALTILIGAAAIGSKVSPADAAYGQAANIFGKPKENTDFLPYDGDGFKLSIPSKWNPSKEREFPGQVLRYEDNFDATSNVSVMVTSTDKKSITDYGSPEEFLTKVDYLLGKQAYFGKTDAEGGFDANAVATANILETDTQVIGGKKYYFLSVLTRTADGDEGGKHQLISATVSDGKLYICKAQAGDKRWFKGARKFVESTASSFKIA</sequence>
<dbReference type="InterPro" id="IPR011545">
    <property type="entry name" value="DEAD/DEAH_box_helicase_dom"/>
</dbReference>
<evidence type="ECO:0000256" key="7">
    <source>
        <dbReference type="SAM" id="MobiDB-lite"/>
    </source>
</evidence>
<dbReference type="PANTHER" id="PTHR47959:SF23">
    <property type="entry name" value="HELICASE ATP-BINDING DOMAIN-CONTAINING PROTEIN"/>
    <property type="match status" value="1"/>
</dbReference>
<reference evidence="10 11" key="1">
    <citation type="submission" date="2019-12" db="EMBL/GenBank/DDBJ databases">
        <authorList>
            <person name="Alioto T."/>
            <person name="Alioto T."/>
            <person name="Gomez Garrido J."/>
        </authorList>
    </citation>
    <scope>NUCLEOTIDE SEQUENCE [LARGE SCALE GENOMIC DNA]</scope>
</reference>
<evidence type="ECO:0000313" key="11">
    <source>
        <dbReference type="Proteomes" id="UP000594638"/>
    </source>
</evidence>
<dbReference type="PROSITE" id="PS51192">
    <property type="entry name" value="HELICASE_ATP_BIND_1"/>
    <property type="match status" value="1"/>
</dbReference>
<proteinExistence type="inferred from homology"/>
<organism evidence="10 11">
    <name type="scientific">Olea europaea subsp. europaea</name>
    <dbReference type="NCBI Taxonomy" id="158383"/>
    <lineage>
        <taxon>Eukaryota</taxon>
        <taxon>Viridiplantae</taxon>
        <taxon>Streptophyta</taxon>
        <taxon>Embryophyta</taxon>
        <taxon>Tracheophyta</taxon>
        <taxon>Spermatophyta</taxon>
        <taxon>Magnoliopsida</taxon>
        <taxon>eudicotyledons</taxon>
        <taxon>Gunneridae</taxon>
        <taxon>Pentapetalae</taxon>
        <taxon>asterids</taxon>
        <taxon>lamiids</taxon>
        <taxon>Lamiales</taxon>
        <taxon>Oleaceae</taxon>
        <taxon>Oleeae</taxon>
        <taxon>Olea</taxon>
    </lineage>
</organism>
<keyword evidence="6" id="KW-0067">ATP-binding</keyword>
<keyword evidence="4" id="KW-0378">Hydrolase</keyword>
<dbReference type="GO" id="GO:0003676">
    <property type="term" value="F:nucleic acid binding"/>
    <property type="evidence" value="ECO:0007669"/>
    <property type="project" value="InterPro"/>
</dbReference>
<dbReference type="Pfam" id="PF00271">
    <property type="entry name" value="Helicase_C"/>
    <property type="match status" value="1"/>
</dbReference>
<dbReference type="PANTHER" id="PTHR47959">
    <property type="entry name" value="ATP-DEPENDENT RNA HELICASE RHLE-RELATED"/>
    <property type="match status" value="1"/>
</dbReference>
<evidence type="ECO:0000256" key="5">
    <source>
        <dbReference type="ARBA" id="ARBA00022806"/>
    </source>
</evidence>
<evidence type="ECO:0000256" key="3">
    <source>
        <dbReference type="ARBA" id="ARBA00022741"/>
    </source>
</evidence>
<dbReference type="InterPro" id="IPR027417">
    <property type="entry name" value="P-loop_NTPase"/>
</dbReference>
<dbReference type="Gene3D" id="3.40.1000.10">
    <property type="entry name" value="Mog1/PsbP, alpha/beta/alpha sandwich"/>
    <property type="match status" value="1"/>
</dbReference>
<dbReference type="GO" id="GO:0005509">
    <property type="term" value="F:calcium ion binding"/>
    <property type="evidence" value="ECO:0007669"/>
    <property type="project" value="InterPro"/>
</dbReference>
<dbReference type="GO" id="GO:0019898">
    <property type="term" value="C:extrinsic component of membrane"/>
    <property type="evidence" value="ECO:0007669"/>
    <property type="project" value="InterPro"/>
</dbReference>
<dbReference type="Gene3D" id="3.40.50.300">
    <property type="entry name" value="P-loop containing nucleotide triphosphate hydrolases"/>
    <property type="match status" value="2"/>
</dbReference>
<dbReference type="GO" id="GO:0005829">
    <property type="term" value="C:cytosol"/>
    <property type="evidence" value="ECO:0007669"/>
    <property type="project" value="TreeGrafter"/>
</dbReference>
<dbReference type="GO" id="GO:0016787">
    <property type="term" value="F:hydrolase activity"/>
    <property type="evidence" value="ECO:0007669"/>
    <property type="project" value="UniProtKB-KW"/>
</dbReference>
<keyword evidence="3" id="KW-0547">Nucleotide-binding</keyword>
<gene>
    <name evidence="10" type="ORF">OLEA9_A005088</name>
</gene>
<dbReference type="SMART" id="SM00487">
    <property type="entry name" value="DEXDc"/>
    <property type="match status" value="1"/>
</dbReference>
<dbReference type="SUPFAM" id="SSF52540">
    <property type="entry name" value="P-loop containing nucleoside triphosphate hydrolases"/>
    <property type="match status" value="1"/>
</dbReference>
<dbReference type="GO" id="GO:0009654">
    <property type="term" value="C:photosystem II oxygen evolving complex"/>
    <property type="evidence" value="ECO:0007669"/>
    <property type="project" value="InterPro"/>
</dbReference>
<dbReference type="Proteomes" id="UP000594638">
    <property type="component" value="Unassembled WGS sequence"/>
</dbReference>
<feature type="domain" description="Helicase ATP-binding" evidence="8">
    <location>
        <begin position="129"/>
        <end position="303"/>
    </location>
</feature>
<dbReference type="SMART" id="SM00490">
    <property type="entry name" value="HELICc"/>
    <property type="match status" value="1"/>
</dbReference>
<accession>A0A8S0P925</accession>
<evidence type="ECO:0000313" key="10">
    <source>
        <dbReference type="EMBL" id="CAA2934175.1"/>
    </source>
</evidence>
<dbReference type="InterPro" id="IPR050079">
    <property type="entry name" value="DEAD_box_RNA_helicase"/>
</dbReference>
<dbReference type="PROSITE" id="PS51194">
    <property type="entry name" value="HELICASE_CTER"/>
    <property type="match status" value="1"/>
</dbReference>
<dbReference type="OrthoDB" id="10350005at2759"/>
<comment type="caution">
    <text evidence="10">The sequence shown here is derived from an EMBL/GenBank/DDBJ whole genome shotgun (WGS) entry which is preliminary data.</text>
</comment>
<dbReference type="InterPro" id="IPR001650">
    <property type="entry name" value="Helicase_C-like"/>
</dbReference>
<evidence type="ECO:0000259" key="8">
    <source>
        <dbReference type="PROSITE" id="PS51192"/>
    </source>
</evidence>
<comment type="subcellular location">
    <subcellularLocation>
        <location evidence="1">Plastid</location>
        <location evidence="1">Chloroplast thylakoid membrane</location>
    </subcellularLocation>
</comment>
<keyword evidence="5 10" id="KW-0347">Helicase</keyword>
<protein>
    <submittedName>
        <fullName evidence="10">DEAD-box ATP-dependent RNA helicase 53-like</fullName>
    </submittedName>
</protein>
<dbReference type="CDD" id="cd18787">
    <property type="entry name" value="SF2_C_DEAD"/>
    <property type="match status" value="1"/>
</dbReference>
<dbReference type="GO" id="GO:0009535">
    <property type="term" value="C:chloroplast thylakoid membrane"/>
    <property type="evidence" value="ECO:0007669"/>
    <property type="project" value="UniProtKB-SubCell"/>
</dbReference>
<evidence type="ECO:0000256" key="1">
    <source>
        <dbReference type="ARBA" id="ARBA00004334"/>
    </source>
</evidence>
<evidence type="ECO:0000256" key="6">
    <source>
        <dbReference type="ARBA" id="ARBA00022840"/>
    </source>
</evidence>
<dbReference type="Gramene" id="OE9A005088T1">
    <property type="protein sequence ID" value="OE9A005088C1"/>
    <property type="gene ID" value="OE9A005088"/>
</dbReference>
<feature type="domain" description="Helicase C-terminal" evidence="9">
    <location>
        <begin position="332"/>
        <end position="485"/>
    </location>
</feature>
<dbReference type="SUPFAM" id="SSF55724">
    <property type="entry name" value="Mog1p/PsbP-like"/>
    <property type="match status" value="1"/>
</dbReference>
<dbReference type="InterPro" id="IPR014001">
    <property type="entry name" value="Helicase_ATP-bd"/>
</dbReference>